<evidence type="ECO:0000313" key="1">
    <source>
        <dbReference type="EMBL" id="GJT39586.1"/>
    </source>
</evidence>
<reference evidence="1" key="1">
    <citation type="journal article" date="2022" name="Int. J. Mol. Sci.">
        <title>Draft Genome of Tanacetum Coccineum: Genomic Comparison of Closely Related Tanacetum-Family Plants.</title>
        <authorList>
            <person name="Yamashiro T."/>
            <person name="Shiraishi A."/>
            <person name="Nakayama K."/>
            <person name="Satake H."/>
        </authorList>
    </citation>
    <scope>NUCLEOTIDE SEQUENCE</scope>
</reference>
<gene>
    <name evidence="1" type="ORF">Tco_0939451</name>
</gene>
<comment type="caution">
    <text evidence="1">The sequence shown here is derived from an EMBL/GenBank/DDBJ whole genome shotgun (WGS) entry which is preliminary data.</text>
</comment>
<keyword evidence="2" id="KW-1185">Reference proteome</keyword>
<name>A0ABQ5DMU1_9ASTR</name>
<sequence>MGCCLTSWFSKKQTAFSISTAEAEYVSVEKACQQALWMKQALVDYDVRLDDNPIMCDNKGAIDLSDFRQGMLSIGEVRMRDKSYNQEFVSRSEVEIAVERRMRSLVELLRNVVSCASQNKYSNRVVTVQKFSGLSRCAALMIRALRIYVRAWTEPRLYVTVAMEAVNWVHDLIGT</sequence>
<dbReference type="Proteomes" id="UP001151760">
    <property type="component" value="Unassembled WGS sequence"/>
</dbReference>
<proteinExistence type="predicted"/>
<accession>A0ABQ5DMU1</accession>
<dbReference type="EMBL" id="BQNB010015399">
    <property type="protein sequence ID" value="GJT39586.1"/>
    <property type="molecule type" value="Genomic_DNA"/>
</dbReference>
<evidence type="ECO:0000313" key="2">
    <source>
        <dbReference type="Proteomes" id="UP001151760"/>
    </source>
</evidence>
<protein>
    <submittedName>
        <fullName evidence="1">Uncharacterized protein</fullName>
    </submittedName>
</protein>
<organism evidence="1 2">
    <name type="scientific">Tanacetum coccineum</name>
    <dbReference type="NCBI Taxonomy" id="301880"/>
    <lineage>
        <taxon>Eukaryota</taxon>
        <taxon>Viridiplantae</taxon>
        <taxon>Streptophyta</taxon>
        <taxon>Embryophyta</taxon>
        <taxon>Tracheophyta</taxon>
        <taxon>Spermatophyta</taxon>
        <taxon>Magnoliopsida</taxon>
        <taxon>eudicotyledons</taxon>
        <taxon>Gunneridae</taxon>
        <taxon>Pentapetalae</taxon>
        <taxon>asterids</taxon>
        <taxon>campanulids</taxon>
        <taxon>Asterales</taxon>
        <taxon>Asteraceae</taxon>
        <taxon>Asteroideae</taxon>
        <taxon>Anthemideae</taxon>
        <taxon>Anthemidinae</taxon>
        <taxon>Tanacetum</taxon>
    </lineage>
</organism>
<reference evidence="1" key="2">
    <citation type="submission" date="2022-01" db="EMBL/GenBank/DDBJ databases">
        <authorList>
            <person name="Yamashiro T."/>
            <person name="Shiraishi A."/>
            <person name="Satake H."/>
            <person name="Nakayama K."/>
        </authorList>
    </citation>
    <scope>NUCLEOTIDE SEQUENCE</scope>
</reference>
<dbReference type="CDD" id="cd09272">
    <property type="entry name" value="RNase_HI_RT_Ty1"/>
    <property type="match status" value="1"/>
</dbReference>